<evidence type="ECO:0000256" key="5">
    <source>
        <dbReference type="ARBA" id="ARBA00023163"/>
    </source>
</evidence>
<dbReference type="Gene3D" id="1.10.940.10">
    <property type="entry name" value="NusB-like"/>
    <property type="match status" value="1"/>
</dbReference>
<feature type="domain" description="NusB/RsmB/TIM44" evidence="7">
    <location>
        <begin position="59"/>
        <end position="168"/>
    </location>
</feature>
<comment type="similarity">
    <text evidence="1 6">Belongs to the NusB family.</text>
</comment>
<dbReference type="RefSeq" id="WP_101474118.1">
    <property type="nucleotide sequence ID" value="NZ_CP060637.1"/>
</dbReference>
<dbReference type="InterPro" id="IPR035926">
    <property type="entry name" value="NusB-like_sf"/>
</dbReference>
<evidence type="ECO:0000256" key="3">
    <source>
        <dbReference type="ARBA" id="ARBA00022884"/>
    </source>
</evidence>
<accession>A0A7G9GUS9</accession>
<comment type="function">
    <text evidence="6">Involved in transcription antitermination. Required for transcription of ribosomal RNA (rRNA) genes. Binds specifically to the boxA antiterminator sequence of the ribosomal RNA (rrn) operons.</text>
</comment>
<evidence type="ECO:0000256" key="2">
    <source>
        <dbReference type="ARBA" id="ARBA00022814"/>
    </source>
</evidence>
<keyword evidence="5 6" id="KW-0804">Transcription</keyword>
<evidence type="ECO:0000313" key="9">
    <source>
        <dbReference type="Proteomes" id="UP000515913"/>
    </source>
</evidence>
<dbReference type="InterPro" id="IPR006027">
    <property type="entry name" value="NusB_RsmB_TIM44"/>
</dbReference>
<protein>
    <recommendedName>
        <fullName evidence="6">Transcription antitermination protein NusB</fullName>
    </recommendedName>
    <alternativeName>
        <fullName evidence="6">Antitermination factor NusB</fullName>
    </alternativeName>
</protein>
<gene>
    <name evidence="6 8" type="primary">nusB</name>
    <name evidence="8" type="ORF">H9Q81_06105</name>
</gene>
<sequence>MSRRKAREELFKLVFESELKNENTKEVFDSYLARDKEAIDDIPELKEEIIEVQELDADAEIDALEEKTEEVKLIALDDRDMKFLEKYMTGITDHNNEIMETINNSIVGWTFERIGAVEKSLLKSTVYELMFETTPYEIAINEAIELAKVYGDEKTAEFVNGVLAKVIKNIKK</sequence>
<name>A0A7G9GUS9_9FUSO</name>
<proteinExistence type="inferred from homology"/>
<evidence type="ECO:0000256" key="4">
    <source>
        <dbReference type="ARBA" id="ARBA00023015"/>
    </source>
</evidence>
<evidence type="ECO:0000313" key="8">
    <source>
        <dbReference type="EMBL" id="QNM14561.1"/>
    </source>
</evidence>
<dbReference type="GO" id="GO:0003723">
    <property type="term" value="F:RNA binding"/>
    <property type="evidence" value="ECO:0007669"/>
    <property type="project" value="UniProtKB-UniRule"/>
</dbReference>
<dbReference type="GO" id="GO:0006353">
    <property type="term" value="P:DNA-templated transcription termination"/>
    <property type="evidence" value="ECO:0007669"/>
    <property type="project" value="UniProtKB-UniRule"/>
</dbReference>
<keyword evidence="4 6" id="KW-0805">Transcription regulation</keyword>
<dbReference type="EMBL" id="CP060637">
    <property type="protein sequence ID" value="QNM14561.1"/>
    <property type="molecule type" value="Genomic_DNA"/>
</dbReference>
<dbReference type="AlphaFoldDB" id="A0A7G9GUS9"/>
<dbReference type="GO" id="GO:0005829">
    <property type="term" value="C:cytosol"/>
    <property type="evidence" value="ECO:0007669"/>
    <property type="project" value="TreeGrafter"/>
</dbReference>
<evidence type="ECO:0000256" key="1">
    <source>
        <dbReference type="ARBA" id="ARBA00005952"/>
    </source>
</evidence>
<dbReference type="Proteomes" id="UP000515913">
    <property type="component" value="Chromosome"/>
</dbReference>
<dbReference type="InterPro" id="IPR011605">
    <property type="entry name" value="NusB_fam"/>
</dbReference>
<dbReference type="Pfam" id="PF01029">
    <property type="entry name" value="NusB"/>
    <property type="match status" value="1"/>
</dbReference>
<keyword evidence="3 6" id="KW-0694">RNA-binding</keyword>
<reference evidence="8 9" key="1">
    <citation type="submission" date="2020-08" db="EMBL/GenBank/DDBJ databases">
        <authorList>
            <person name="Liu C."/>
            <person name="Sun Q."/>
        </authorList>
    </citation>
    <scope>NUCLEOTIDE SEQUENCE [LARGE SCALE GENOMIC DNA]</scope>
    <source>
        <strain evidence="8 9">NSJ-57</strain>
    </source>
</reference>
<organism evidence="8 9">
    <name type="scientific">Fusobacterium hominis</name>
    <dbReference type="NCBI Taxonomy" id="2764326"/>
    <lineage>
        <taxon>Bacteria</taxon>
        <taxon>Fusobacteriati</taxon>
        <taxon>Fusobacteriota</taxon>
        <taxon>Fusobacteriia</taxon>
        <taxon>Fusobacteriales</taxon>
        <taxon>Fusobacteriaceae</taxon>
        <taxon>Fusobacterium</taxon>
    </lineage>
</organism>
<dbReference type="HAMAP" id="MF_00073">
    <property type="entry name" value="NusB"/>
    <property type="match status" value="1"/>
</dbReference>
<dbReference type="PANTHER" id="PTHR11078">
    <property type="entry name" value="N UTILIZATION SUBSTANCE PROTEIN B-RELATED"/>
    <property type="match status" value="1"/>
</dbReference>
<evidence type="ECO:0000256" key="6">
    <source>
        <dbReference type="HAMAP-Rule" id="MF_00073"/>
    </source>
</evidence>
<dbReference type="PANTHER" id="PTHR11078:SF3">
    <property type="entry name" value="ANTITERMINATION NUSB DOMAIN-CONTAINING PROTEIN"/>
    <property type="match status" value="1"/>
</dbReference>
<dbReference type="KEGG" id="fho:H9Q81_06105"/>
<dbReference type="NCBIfam" id="TIGR01951">
    <property type="entry name" value="nusB"/>
    <property type="match status" value="1"/>
</dbReference>
<dbReference type="SUPFAM" id="SSF48013">
    <property type="entry name" value="NusB-like"/>
    <property type="match status" value="1"/>
</dbReference>
<evidence type="ECO:0000259" key="7">
    <source>
        <dbReference type="Pfam" id="PF01029"/>
    </source>
</evidence>
<dbReference type="GO" id="GO:0031564">
    <property type="term" value="P:transcription antitermination"/>
    <property type="evidence" value="ECO:0007669"/>
    <property type="project" value="UniProtKB-KW"/>
</dbReference>
<keyword evidence="2 6" id="KW-0889">Transcription antitermination</keyword>
<keyword evidence="9" id="KW-1185">Reference proteome</keyword>